<protein>
    <recommendedName>
        <fullName evidence="1">DNA-directed DNA polymerase</fullName>
        <ecNumber evidence="1">2.7.7.7</ecNumber>
    </recommendedName>
</protein>
<dbReference type="Gene3D" id="1.10.132.60">
    <property type="entry name" value="DNA polymerase family B, C-terminal domain"/>
    <property type="match status" value="1"/>
</dbReference>
<gene>
    <name evidence="5" type="ORF">ABR69_05350</name>
</gene>
<dbReference type="SUPFAM" id="SSF56672">
    <property type="entry name" value="DNA/RNA polymerases"/>
    <property type="match status" value="1"/>
</dbReference>
<dbReference type="GO" id="GO:0003887">
    <property type="term" value="F:DNA-directed DNA polymerase activity"/>
    <property type="evidence" value="ECO:0007669"/>
    <property type="project" value="UniProtKB-KW"/>
</dbReference>
<sequence length="88" mass="9944">MKNVPPHIQAARKAERARSELGLSVVEGEGGWIEYIMTRTGAEPVQFTDQKPDYEFYIERQIEPIADAILGFVGDSMEKLFGRQIGLF</sequence>
<evidence type="ECO:0000313" key="6">
    <source>
        <dbReference type="Proteomes" id="UP000051934"/>
    </source>
</evidence>
<keyword evidence="3" id="KW-0548">Nucleotidyltransferase</keyword>
<evidence type="ECO:0000256" key="3">
    <source>
        <dbReference type="ARBA" id="ARBA00022695"/>
    </source>
</evidence>
<keyword evidence="4" id="KW-0239">DNA-directed DNA polymerase</keyword>
<name>A0A0R2S783_9GAMM</name>
<proteinExistence type="predicted"/>
<reference evidence="5 6" key="1">
    <citation type="submission" date="2015-10" db="EMBL/GenBank/DDBJ databases">
        <title>Metagenome-Assembled Genomes uncover a global brackish microbiome.</title>
        <authorList>
            <person name="Hugerth L.W."/>
            <person name="Larsson J."/>
            <person name="Alneberg J."/>
            <person name="Lindh M.V."/>
            <person name="Legrand C."/>
            <person name="Pinhassi J."/>
            <person name="Andersson A.F."/>
        </authorList>
    </citation>
    <scope>NUCLEOTIDE SEQUENCE [LARGE SCALE GENOMIC DNA]</scope>
    <source>
        <strain evidence="5">BACL4 MAG-120507-bin80</strain>
    </source>
</reference>
<keyword evidence="2" id="KW-0808">Transferase</keyword>
<comment type="caution">
    <text evidence="5">The sequence shown here is derived from an EMBL/GenBank/DDBJ whole genome shotgun (WGS) entry which is preliminary data.</text>
</comment>
<dbReference type="AlphaFoldDB" id="A0A0R2S783"/>
<dbReference type="EC" id="2.7.7.7" evidence="1"/>
<accession>A0A0R2S783</accession>
<dbReference type="InterPro" id="IPR042087">
    <property type="entry name" value="DNA_pol_B_thumb"/>
</dbReference>
<dbReference type="Proteomes" id="UP000051934">
    <property type="component" value="Unassembled WGS sequence"/>
</dbReference>
<organism evidence="5 6">
    <name type="scientific">OM182 bacterium BACL3 MAG-120507-bin80</name>
    <dbReference type="NCBI Taxonomy" id="1655577"/>
    <lineage>
        <taxon>Bacteria</taxon>
        <taxon>Pseudomonadati</taxon>
        <taxon>Pseudomonadota</taxon>
        <taxon>Gammaproteobacteria</taxon>
        <taxon>OMG group</taxon>
        <taxon>OM182 clade</taxon>
    </lineage>
</organism>
<dbReference type="InterPro" id="IPR043502">
    <property type="entry name" value="DNA/RNA_pol_sf"/>
</dbReference>
<evidence type="ECO:0000256" key="2">
    <source>
        <dbReference type="ARBA" id="ARBA00022679"/>
    </source>
</evidence>
<evidence type="ECO:0000313" key="5">
    <source>
        <dbReference type="EMBL" id="KRO70764.1"/>
    </source>
</evidence>
<evidence type="ECO:0000256" key="1">
    <source>
        <dbReference type="ARBA" id="ARBA00012417"/>
    </source>
</evidence>
<dbReference type="EMBL" id="LIBB01000295">
    <property type="protein sequence ID" value="KRO70764.1"/>
    <property type="molecule type" value="Genomic_DNA"/>
</dbReference>
<evidence type="ECO:0000256" key="4">
    <source>
        <dbReference type="ARBA" id="ARBA00022932"/>
    </source>
</evidence>